<evidence type="ECO:0000313" key="5">
    <source>
        <dbReference type="Proteomes" id="UP000327013"/>
    </source>
</evidence>
<feature type="repeat" description="WD" evidence="3">
    <location>
        <begin position="22"/>
        <end position="63"/>
    </location>
</feature>
<protein>
    <submittedName>
        <fullName evidence="4">Uncharacterized protein</fullName>
    </submittedName>
</protein>
<dbReference type="Proteomes" id="UP000327013">
    <property type="component" value="Unassembled WGS sequence"/>
</dbReference>
<dbReference type="EMBL" id="VIBQ01000012">
    <property type="protein sequence ID" value="KAB8342841.1"/>
    <property type="molecule type" value="Genomic_DNA"/>
</dbReference>
<organism evidence="4 5">
    <name type="scientific">Carpinus fangiana</name>
    <dbReference type="NCBI Taxonomy" id="176857"/>
    <lineage>
        <taxon>Eukaryota</taxon>
        <taxon>Viridiplantae</taxon>
        <taxon>Streptophyta</taxon>
        <taxon>Embryophyta</taxon>
        <taxon>Tracheophyta</taxon>
        <taxon>Spermatophyta</taxon>
        <taxon>Magnoliopsida</taxon>
        <taxon>eudicotyledons</taxon>
        <taxon>Gunneridae</taxon>
        <taxon>Pentapetalae</taxon>
        <taxon>rosids</taxon>
        <taxon>fabids</taxon>
        <taxon>Fagales</taxon>
        <taxon>Betulaceae</taxon>
        <taxon>Carpinus</taxon>
    </lineage>
</organism>
<dbReference type="Gene3D" id="2.130.10.10">
    <property type="entry name" value="YVTN repeat-like/Quinoprotein amine dehydrogenase"/>
    <property type="match status" value="2"/>
</dbReference>
<dbReference type="PANTHER" id="PTHR19854">
    <property type="entry name" value="TRANSDUCIN BETA-LIKE 3"/>
    <property type="match status" value="1"/>
</dbReference>
<keyword evidence="5" id="KW-1185">Reference proteome</keyword>
<comment type="caution">
    <text evidence="4">The sequence shown here is derived from an EMBL/GenBank/DDBJ whole genome shotgun (WGS) entry which is preliminary data.</text>
</comment>
<dbReference type="SMART" id="SM00320">
    <property type="entry name" value="WD40"/>
    <property type="match status" value="5"/>
</dbReference>
<dbReference type="OrthoDB" id="7668193at2759"/>
<proteinExistence type="predicted"/>
<feature type="repeat" description="WD" evidence="3">
    <location>
        <begin position="371"/>
        <end position="386"/>
    </location>
</feature>
<evidence type="ECO:0000313" key="4">
    <source>
        <dbReference type="EMBL" id="KAB8342841.1"/>
    </source>
</evidence>
<dbReference type="InterPro" id="IPR001680">
    <property type="entry name" value="WD40_rpt"/>
</dbReference>
<accession>A0A5N6KST8</accession>
<name>A0A5N6KST8_9ROSI</name>
<keyword evidence="2" id="KW-0677">Repeat</keyword>
<dbReference type="Pfam" id="PF00400">
    <property type="entry name" value="WD40"/>
    <property type="match status" value="2"/>
</dbReference>
<gene>
    <name evidence="4" type="ORF">FH972_022439</name>
</gene>
<dbReference type="SUPFAM" id="SSF50978">
    <property type="entry name" value="WD40 repeat-like"/>
    <property type="match status" value="1"/>
</dbReference>
<dbReference type="PROSITE" id="PS50082">
    <property type="entry name" value="WD_REPEATS_2"/>
    <property type="match status" value="2"/>
</dbReference>
<evidence type="ECO:0000256" key="2">
    <source>
        <dbReference type="ARBA" id="ARBA00022737"/>
    </source>
</evidence>
<dbReference type="AlphaFoldDB" id="A0A5N6KST8"/>
<dbReference type="InterPro" id="IPR036322">
    <property type="entry name" value="WD40_repeat_dom_sf"/>
</dbReference>
<reference evidence="4 5" key="1">
    <citation type="submission" date="2019-06" db="EMBL/GenBank/DDBJ databases">
        <title>A chromosomal-level reference genome of Carpinus fangiana (Coryloideae, Betulaceae).</title>
        <authorList>
            <person name="Yang X."/>
            <person name="Wang Z."/>
            <person name="Zhang L."/>
            <person name="Hao G."/>
            <person name="Liu J."/>
            <person name="Yang Y."/>
        </authorList>
    </citation>
    <scope>NUCLEOTIDE SEQUENCE [LARGE SCALE GENOMIC DNA]</scope>
    <source>
        <strain evidence="4">Cfa_2016G</strain>
        <tissue evidence="4">Leaf</tissue>
    </source>
</reference>
<dbReference type="InterPro" id="IPR015943">
    <property type="entry name" value="WD40/YVTN_repeat-like_dom_sf"/>
</dbReference>
<dbReference type="PROSITE" id="PS50294">
    <property type="entry name" value="WD_REPEATS_REGION"/>
    <property type="match status" value="1"/>
</dbReference>
<sequence length="386" mass="41880">MSAATKALPASTLPPALPTYILRGHACPVHALTFFHQNSRLASGDADGYIVVWSVSIKRPVVVWQAHAASILGIQSWGDGKLISQGRDGKILVWAWSNSDEISPGWSTVLPAEQPDEHRRHPWLLHTLDISTLNFCSFVTCPYTPPQADPDDREATQALLVAVAGAKDSEIEIYQLPGQQQKAVITGPLDNAGKAAGMVMALQMFDDSDKVLTVLAAYENGQTCIFKRVADAGSWLQTYSSKPHTQPVLSLDMTPTADCYFTSAADGIVARHPLSAEVTAKELKTRHPGQQGLRVRSDGEIFATAGWDAHARVYSAAALKELAALKWHKEGCYSIAFATIKVQADASADAVTHTRTVAQTREEKAQTTHWLAVGSKDGKISLWDIY</sequence>
<evidence type="ECO:0000256" key="3">
    <source>
        <dbReference type="PROSITE-ProRule" id="PRU00221"/>
    </source>
</evidence>
<keyword evidence="1 3" id="KW-0853">WD repeat</keyword>
<evidence type="ECO:0000256" key="1">
    <source>
        <dbReference type="ARBA" id="ARBA00022574"/>
    </source>
</evidence>
<dbReference type="PANTHER" id="PTHR19854:SF1">
    <property type="entry name" value="GUANINE NUCLEOTIDE-BINDING PROTEIN SUBUNIT BETA-LIKE PROTEIN 1"/>
    <property type="match status" value="1"/>
</dbReference>